<dbReference type="GO" id="GO:0003924">
    <property type="term" value="F:GTPase activity"/>
    <property type="evidence" value="ECO:0007669"/>
    <property type="project" value="InterPro"/>
</dbReference>
<keyword evidence="10" id="KW-0479">Metal-binding</keyword>
<dbReference type="RefSeq" id="XP_030989028.1">
    <property type="nucleotide sequence ID" value="XM_031133390.1"/>
</dbReference>
<dbReference type="SUPFAM" id="SSF54980">
    <property type="entry name" value="EF-G C-terminal domain-like"/>
    <property type="match status" value="2"/>
</dbReference>
<feature type="compositionally biased region" description="Basic and acidic residues" evidence="11">
    <location>
        <begin position="1659"/>
        <end position="1675"/>
    </location>
</feature>
<evidence type="ECO:0000256" key="4">
    <source>
        <dbReference type="ARBA" id="ARBA00022741"/>
    </source>
</evidence>
<feature type="compositionally biased region" description="Gly residues" evidence="11">
    <location>
        <begin position="1625"/>
        <end position="1642"/>
    </location>
</feature>
<feature type="compositionally biased region" description="Low complexity" evidence="11">
    <location>
        <begin position="1394"/>
        <end position="1404"/>
    </location>
</feature>
<dbReference type="InterPro" id="IPR035979">
    <property type="entry name" value="RBD_domain_sf"/>
</dbReference>
<dbReference type="NCBIfam" id="TIGR00231">
    <property type="entry name" value="small_GTP"/>
    <property type="match status" value="1"/>
</dbReference>
<dbReference type="SMART" id="SM00356">
    <property type="entry name" value="ZnF_C3H1"/>
    <property type="match status" value="1"/>
</dbReference>
<keyword evidence="7" id="KW-0342">GTP-binding</keyword>
<dbReference type="Gene3D" id="2.40.30.10">
    <property type="entry name" value="Translation factors"/>
    <property type="match status" value="1"/>
</dbReference>
<evidence type="ECO:0000256" key="9">
    <source>
        <dbReference type="PROSITE-ProRule" id="PRU00176"/>
    </source>
</evidence>
<evidence type="ECO:0000256" key="7">
    <source>
        <dbReference type="ARBA" id="ARBA00023134"/>
    </source>
</evidence>
<feature type="compositionally biased region" description="Gly residues" evidence="11">
    <location>
        <begin position="1037"/>
        <end position="1052"/>
    </location>
</feature>
<proteinExistence type="predicted"/>
<feature type="region of interest" description="Disordered" evidence="11">
    <location>
        <begin position="1001"/>
        <end position="1059"/>
    </location>
</feature>
<feature type="region of interest" description="Disordered" evidence="11">
    <location>
        <begin position="1089"/>
        <end position="1125"/>
    </location>
</feature>
<dbReference type="InterPro" id="IPR035647">
    <property type="entry name" value="EFG_III/V"/>
</dbReference>
<evidence type="ECO:0000256" key="3">
    <source>
        <dbReference type="ARBA" id="ARBA00022490"/>
    </source>
</evidence>
<evidence type="ECO:0000259" key="13">
    <source>
        <dbReference type="PROSITE" id="PS50103"/>
    </source>
</evidence>
<dbReference type="Pfam" id="PF00076">
    <property type="entry name" value="RRM_1"/>
    <property type="match status" value="1"/>
</dbReference>
<evidence type="ECO:0000313" key="15">
    <source>
        <dbReference type="EMBL" id="TPX07317.1"/>
    </source>
</evidence>
<evidence type="ECO:0000256" key="10">
    <source>
        <dbReference type="PROSITE-ProRule" id="PRU00723"/>
    </source>
</evidence>
<dbReference type="SUPFAM" id="SSF52540">
    <property type="entry name" value="P-loop containing nucleoside triphosphate hydrolases"/>
    <property type="match status" value="1"/>
</dbReference>
<dbReference type="CDD" id="cd01885">
    <property type="entry name" value="EF2"/>
    <property type="match status" value="1"/>
</dbReference>
<feature type="zinc finger region" description="C3H1-type" evidence="10">
    <location>
        <begin position="1115"/>
        <end position="1143"/>
    </location>
</feature>
<dbReference type="Pfam" id="PF03764">
    <property type="entry name" value="EFG_IV"/>
    <property type="match status" value="1"/>
</dbReference>
<dbReference type="PANTHER" id="PTHR42908">
    <property type="entry name" value="TRANSLATION ELONGATION FACTOR-RELATED"/>
    <property type="match status" value="1"/>
</dbReference>
<dbReference type="GO" id="GO:0008270">
    <property type="term" value="F:zinc ion binding"/>
    <property type="evidence" value="ECO:0007669"/>
    <property type="project" value="UniProtKB-KW"/>
</dbReference>
<feature type="domain" description="C3H1-type" evidence="13">
    <location>
        <begin position="1115"/>
        <end position="1143"/>
    </location>
</feature>
<dbReference type="Gene3D" id="3.30.70.330">
    <property type="match status" value="1"/>
</dbReference>
<dbReference type="InterPro" id="IPR000640">
    <property type="entry name" value="EFG_V-like"/>
</dbReference>
<dbReference type="GO" id="GO:0003746">
    <property type="term" value="F:translation elongation factor activity"/>
    <property type="evidence" value="ECO:0007669"/>
    <property type="project" value="UniProtKB-KW"/>
</dbReference>
<comment type="subcellular location">
    <subcellularLocation>
        <location evidence="1">Cytoplasm</location>
    </subcellularLocation>
</comment>
<dbReference type="Gene3D" id="3.30.70.240">
    <property type="match status" value="1"/>
</dbReference>
<dbReference type="FunFam" id="3.30.230.10:FF:000006">
    <property type="entry name" value="Translation elongation factor 2"/>
    <property type="match status" value="1"/>
</dbReference>
<dbReference type="CDD" id="cd16261">
    <property type="entry name" value="EF2_snRNP_III"/>
    <property type="match status" value="1"/>
</dbReference>
<dbReference type="InterPro" id="IPR009000">
    <property type="entry name" value="Transl_B-barrel_sf"/>
</dbReference>
<dbReference type="CDD" id="cd03700">
    <property type="entry name" value="EF2_snRNP_like_II"/>
    <property type="match status" value="1"/>
</dbReference>
<feature type="domain" description="Tr-type G" evidence="14">
    <location>
        <begin position="17"/>
        <end position="255"/>
    </location>
</feature>
<keyword evidence="6" id="KW-0648">Protein biosynthesis</keyword>
<dbReference type="InterPro" id="IPR027417">
    <property type="entry name" value="P-loop_NTPase"/>
</dbReference>
<feature type="compositionally biased region" description="Acidic residues" evidence="11">
    <location>
        <begin position="1677"/>
        <end position="1690"/>
    </location>
</feature>
<dbReference type="PROSITE" id="PS50102">
    <property type="entry name" value="RRM"/>
    <property type="match status" value="1"/>
</dbReference>
<dbReference type="GeneID" id="41978186"/>
<keyword evidence="9" id="KW-0694">RNA-binding</keyword>
<gene>
    <name evidence="15" type="ORF">E0L32_010739</name>
</gene>
<dbReference type="EMBL" id="SKBQ01000090">
    <property type="protein sequence ID" value="TPX07317.1"/>
    <property type="molecule type" value="Genomic_DNA"/>
</dbReference>
<dbReference type="Pfam" id="PF14492">
    <property type="entry name" value="EFG_III"/>
    <property type="match status" value="1"/>
</dbReference>
<dbReference type="SUPFAM" id="SSF50447">
    <property type="entry name" value="Translation proteins"/>
    <property type="match status" value="1"/>
</dbReference>
<dbReference type="CDD" id="cd01681">
    <property type="entry name" value="aeEF2_snRNP_like_IV"/>
    <property type="match status" value="1"/>
</dbReference>
<dbReference type="GO" id="GO:0003723">
    <property type="term" value="F:RNA binding"/>
    <property type="evidence" value="ECO:0007669"/>
    <property type="project" value="UniProtKB-UniRule"/>
</dbReference>
<dbReference type="GO" id="GO:0005525">
    <property type="term" value="F:GTP binding"/>
    <property type="evidence" value="ECO:0007669"/>
    <property type="project" value="UniProtKB-KW"/>
</dbReference>
<dbReference type="InterPro" id="IPR000795">
    <property type="entry name" value="T_Tr_GTP-bd_dom"/>
</dbReference>
<evidence type="ECO:0000256" key="8">
    <source>
        <dbReference type="ARBA" id="ARBA00024731"/>
    </source>
</evidence>
<dbReference type="InterPro" id="IPR020568">
    <property type="entry name" value="Ribosomal_Su5_D2-typ_SF"/>
</dbReference>
<dbReference type="PROSITE" id="PS50103">
    <property type="entry name" value="ZF_C3H1"/>
    <property type="match status" value="1"/>
</dbReference>
<dbReference type="SMART" id="SM00889">
    <property type="entry name" value="EFG_IV"/>
    <property type="match status" value="1"/>
</dbReference>
<dbReference type="FunFam" id="3.30.70.870:FF:000002">
    <property type="entry name" value="Translation elongation factor 2"/>
    <property type="match status" value="1"/>
</dbReference>
<dbReference type="FunFam" id="3.30.70.330:FF:000647">
    <property type="entry name" value="CCCH zinc finger and RRM domain protein"/>
    <property type="match status" value="1"/>
</dbReference>
<reference evidence="15 16" key="1">
    <citation type="submission" date="2019-06" db="EMBL/GenBank/DDBJ databases">
        <title>Draft genome sequence of the filamentous fungus Phialemoniopsis curvata isolated from diesel fuel.</title>
        <authorList>
            <person name="Varaljay V.A."/>
            <person name="Lyon W.J."/>
            <person name="Crouch A.L."/>
            <person name="Drake C.E."/>
            <person name="Hollomon J.M."/>
            <person name="Nadeau L.J."/>
            <person name="Nunn H.S."/>
            <person name="Stevenson B.S."/>
            <person name="Bojanowski C.L."/>
            <person name="Crookes-Goodson W.J."/>
        </authorList>
    </citation>
    <scope>NUCLEOTIDE SEQUENCE [LARGE SCALE GENOMIC DNA]</scope>
    <source>
        <strain evidence="15 16">D216</strain>
    </source>
</reference>
<dbReference type="Gene3D" id="3.30.70.870">
    <property type="entry name" value="Elongation Factor G (Translational Gtpase), domain 3"/>
    <property type="match status" value="1"/>
</dbReference>
<dbReference type="InterPro" id="IPR005225">
    <property type="entry name" value="Small_GTP-bd"/>
</dbReference>
<dbReference type="InterPro" id="IPR012677">
    <property type="entry name" value="Nucleotide-bd_a/b_plait_sf"/>
</dbReference>
<evidence type="ECO:0000256" key="1">
    <source>
        <dbReference type="ARBA" id="ARBA00004496"/>
    </source>
</evidence>
<dbReference type="InParanoid" id="A0A507AK42"/>
<dbReference type="STRING" id="1093900.A0A507AK42"/>
<dbReference type="SUPFAM" id="SSF54928">
    <property type="entry name" value="RNA-binding domain, RBD"/>
    <property type="match status" value="1"/>
</dbReference>
<dbReference type="InterPro" id="IPR005517">
    <property type="entry name" value="Transl_elong_EFG/EF2_IV"/>
</dbReference>
<dbReference type="InterPro" id="IPR014721">
    <property type="entry name" value="Ribsml_uS5_D2-typ_fold_subgr"/>
</dbReference>
<dbReference type="SUPFAM" id="SSF54211">
    <property type="entry name" value="Ribosomal protein S5 domain 2-like"/>
    <property type="match status" value="1"/>
</dbReference>
<dbReference type="GO" id="GO:0043022">
    <property type="term" value="F:ribosome binding"/>
    <property type="evidence" value="ECO:0007669"/>
    <property type="project" value="TreeGrafter"/>
</dbReference>
<comment type="caution">
    <text evidence="15">The sequence shown here is derived from an EMBL/GenBank/DDBJ whole genome shotgun (WGS) entry which is preliminary data.</text>
</comment>
<sequence length="1690" mass="183024">MVNFTIDEIRALMDKPTNVRNMSVIAHVDHGKSTLTDSLLAKAGIISTAKAGDARATDTRQDEQERGITIKSTAISLFGQLENDDDIKDIVGQKTDGKDFLINLIDSPGHVDFSSEVTAALRVTDGALVVVDTVEGVCVQTETVLRQALGERIKPVIVINKVDRALLELQVSKEDLYQSFSRTIESVNVIISTYIDKSLGDVQVYPEKGTVAFGSGLHGWAFTIRQFAVRYAKKFGVDRNKMMERLWGDNYFNPATKKWSKSGSHDGKQLERAFCQFILDPIFKIFSAVMNARKEEIATLLEKLSLKLPADDRDKEGKQLLKAIMRTFLPAADSLLEMMILHLPSPVTAQKYRCETLYEGPPDDEAAIGIRDCDPKAPLMLYVSKMVPTSDKGRFYAFGRVFSGTVKSGIKVRIQGPNYVPGKKEDLFIKAIQRTVLMMGGKVEPIDDMPAGNIVGLVGIDQFLLKSGTLTTSETAHNLKVMKFSVSPVVQRSVQVKNAQDLPKLVEGLKRLSKSDPCVLTTTNESGEHVVAGAGELHLEICLKDLEEDHAGIPLIISDPVVAYRETVTEKSSMTALSKSPNKHNRLYMVAEPIDEELALAIEAGKVSPRDDFKARARTLADDFGWDVTDARKIWTFGPDTTGPNLLVDQTKAVQYLNEIKDSVVSGFQWATREGPVGEEPMRSVRFNILDVTLHADAIHRGGGQIIPTARRVLYAATLLANPALQEPVFLVEIQVPEQAMGGVYGVLTRRRGHVFNEEQRPGTPLFTIKAYLPVMESFGFNSDLRQATSGQAFPQMVFDHWQTLPGGSPLDPTSKVGQTVQEMRKRKGIKVEVPGVDNSTTRAKALSRETKMLFPEEDTPLLKAWIVKRLENTNGYRSDADPDVLADYMLALLGHDADPAGVRKMCEEEMPDFLGDGTCSACGFSRSPSILRVRNKAADSGGVLVPTDTTAFLNDVFEAVTYRSYRPGAPPPPPKPAAPPMMSQLPLPTASGVIVPAAGLDQSQSSGSRKRSFHDDMGDGSGGGGGGRSSKQQRRGGFGARGGRGAMGGRGAHSNFQNAQPFGQFPVAGFDPAVMESIMKMHQMGIPIPPMPGFDSPQQQGAYGRGQGPRGQQPRRRGKCRDYENKGFCTRGNSCMYEHGDNSIFVPGGTSAEEYDPSQVSLMMGNNESDKAQFTQSGRGGRGRGRGGNARGQDRHSQKQRRGRAPFSADGPINDRSKSTVVIENIPEENFTEEEVRSYFTQFGNIQEVSMQPYKRLAVVKFDNWNSANAAYRSPKVIFDNRFVKVFWYKDDASAGVVPASKGASGQANVSKDVIMGENGQEGEAGEGEAPLDMEEFRRRQEEAQKTHDEKLQKKQELERQRQELEERQRELLAKQQEEKQKLYAKIAAASGNGAAATSETGTPSSSTANGGPPSKSGGQPGSQTEMLRAQLAALEEEAKSLGIDPNAVEDDAASPWPGSFRGRGRGRGGYYRARGFAARGARGGGPRGGGGGGSPHQAYAAYSLDNRPRRVAVSGVDLSVPERDEALRQHLLGIGDFTDISFAADGSGAAEITFKDRRTAEKFFYGLPPAAPAAGPAGANAKTIPGVEGQVELSWVANTGPAPAPARATATATGDNKTEVKDFGGGGQGGVAKTAGGDGDANGDVAMDGDDNSNHNGRRDTGVAAHQDQRQAADMDYDVAAEEDFDIG</sequence>
<dbReference type="CDD" id="cd04096">
    <property type="entry name" value="eEF2_snRNP_like_C"/>
    <property type="match status" value="1"/>
</dbReference>
<dbReference type="PROSITE" id="PS00301">
    <property type="entry name" value="G_TR_1"/>
    <property type="match status" value="1"/>
</dbReference>
<dbReference type="Gene3D" id="3.40.50.300">
    <property type="entry name" value="P-loop containing nucleotide triphosphate hydrolases"/>
    <property type="match status" value="1"/>
</dbReference>
<keyword evidence="16" id="KW-1185">Reference proteome</keyword>
<dbReference type="Pfam" id="PF00009">
    <property type="entry name" value="GTP_EFTU"/>
    <property type="match status" value="1"/>
</dbReference>
<dbReference type="GO" id="GO:0005829">
    <property type="term" value="C:cytosol"/>
    <property type="evidence" value="ECO:0007669"/>
    <property type="project" value="TreeGrafter"/>
</dbReference>
<dbReference type="InterPro" id="IPR031157">
    <property type="entry name" value="G_TR_CS"/>
</dbReference>
<dbReference type="PRINTS" id="PR00315">
    <property type="entry name" value="ELONGATNFCT"/>
</dbReference>
<protein>
    <recommendedName>
        <fullName evidence="2">Elongation factor 2</fullName>
    </recommendedName>
</protein>
<evidence type="ECO:0000256" key="11">
    <source>
        <dbReference type="SAM" id="MobiDB-lite"/>
    </source>
</evidence>
<evidence type="ECO:0000256" key="5">
    <source>
        <dbReference type="ARBA" id="ARBA00022768"/>
    </source>
</evidence>
<feature type="region of interest" description="Disordered" evidence="11">
    <location>
        <begin position="1481"/>
        <end position="1501"/>
    </location>
</feature>
<dbReference type="Pfam" id="PF03144">
    <property type="entry name" value="GTP_EFTU_D2"/>
    <property type="match status" value="1"/>
</dbReference>
<evidence type="ECO:0000259" key="14">
    <source>
        <dbReference type="PROSITE" id="PS51722"/>
    </source>
</evidence>
<keyword evidence="4" id="KW-0547">Nucleotide-binding</keyword>
<evidence type="ECO:0000259" key="12">
    <source>
        <dbReference type="PROSITE" id="PS50102"/>
    </source>
</evidence>
<dbReference type="OrthoDB" id="364892at2759"/>
<dbReference type="FunFam" id="3.40.50.300:FF:000058">
    <property type="entry name" value="Translation elongation factor 2"/>
    <property type="match status" value="1"/>
</dbReference>
<accession>A0A507AK42</accession>
<feature type="region of interest" description="Disordered" evidence="11">
    <location>
        <begin position="1172"/>
        <end position="1217"/>
    </location>
</feature>
<feature type="region of interest" description="Disordered" evidence="11">
    <location>
        <begin position="1603"/>
        <end position="1690"/>
    </location>
</feature>
<dbReference type="GO" id="GO:1990904">
    <property type="term" value="C:ribonucleoprotein complex"/>
    <property type="evidence" value="ECO:0007669"/>
    <property type="project" value="TreeGrafter"/>
</dbReference>
<dbReference type="InterPro" id="IPR000571">
    <property type="entry name" value="Znf_CCCH"/>
</dbReference>
<feature type="region of interest" description="Disordered" evidence="11">
    <location>
        <begin position="966"/>
        <end position="988"/>
    </location>
</feature>
<dbReference type="InterPro" id="IPR000504">
    <property type="entry name" value="RRM_dom"/>
</dbReference>
<evidence type="ECO:0000256" key="2">
    <source>
        <dbReference type="ARBA" id="ARBA00017891"/>
    </source>
</evidence>
<keyword evidence="3" id="KW-0963">Cytoplasm</keyword>
<dbReference type="CDD" id="cd12257">
    <property type="entry name" value="RRM1_RBM26_like"/>
    <property type="match status" value="1"/>
</dbReference>
<comment type="function">
    <text evidence="8">Catalyzes the GTP-dependent ribosomal translocation step during translation elongation. During this step, the ribosome changes from the pre-translocational (PRE) to the post-translocational (POST) state as the newly formed A-site-bound peptidyl-tRNA and P-site-bound deacylated tRNA move to the P and E sites, respectively. Catalyzes the coordinated movement of the two tRNA molecules, the mRNA and conformational changes in the ribosome.</text>
</comment>
<feature type="compositionally biased region" description="Gly residues" evidence="11">
    <location>
        <begin position="1020"/>
        <end position="1029"/>
    </location>
</feature>
<dbReference type="Proteomes" id="UP000319257">
    <property type="component" value="Unassembled WGS sequence"/>
</dbReference>
<dbReference type="Gene3D" id="3.30.230.10">
    <property type="match status" value="1"/>
</dbReference>
<name>A0A507AK42_9PEZI</name>
<dbReference type="Pfam" id="PF00679">
    <property type="entry name" value="EFG_C"/>
    <property type="match status" value="1"/>
</dbReference>
<dbReference type="InterPro" id="IPR004161">
    <property type="entry name" value="EFTu-like_2"/>
</dbReference>
<evidence type="ECO:0000313" key="16">
    <source>
        <dbReference type="Proteomes" id="UP000319257"/>
    </source>
</evidence>
<evidence type="ECO:0000256" key="6">
    <source>
        <dbReference type="ARBA" id="ARBA00022917"/>
    </source>
</evidence>
<keyword evidence="10" id="KW-0862">Zinc</keyword>
<dbReference type="SMART" id="SM00360">
    <property type="entry name" value="RRM"/>
    <property type="match status" value="1"/>
</dbReference>
<dbReference type="PANTHER" id="PTHR42908:SF10">
    <property type="entry name" value="EUKARYOTIC TRANSLATION ELONGATION FACTOR 2"/>
    <property type="match status" value="1"/>
</dbReference>
<organism evidence="15 16">
    <name type="scientific">Thyridium curvatum</name>
    <dbReference type="NCBI Taxonomy" id="1093900"/>
    <lineage>
        <taxon>Eukaryota</taxon>
        <taxon>Fungi</taxon>
        <taxon>Dikarya</taxon>
        <taxon>Ascomycota</taxon>
        <taxon>Pezizomycotina</taxon>
        <taxon>Sordariomycetes</taxon>
        <taxon>Sordariomycetidae</taxon>
        <taxon>Thyridiales</taxon>
        <taxon>Thyridiaceae</taxon>
        <taxon>Thyridium</taxon>
    </lineage>
</organism>
<feature type="domain" description="RRM" evidence="12">
    <location>
        <begin position="1220"/>
        <end position="1292"/>
    </location>
</feature>
<keyword evidence="10" id="KW-0863">Zinc-finger</keyword>
<dbReference type="FunFam" id="2.40.30.10:FF:000010">
    <property type="entry name" value="Translation elongation factor 2"/>
    <property type="match status" value="1"/>
</dbReference>
<feature type="compositionally biased region" description="Low complexity" evidence="11">
    <location>
        <begin position="1412"/>
        <end position="1435"/>
    </location>
</feature>
<keyword evidence="5" id="KW-0251">Elongation factor</keyword>
<dbReference type="PROSITE" id="PS51722">
    <property type="entry name" value="G_TR_2"/>
    <property type="match status" value="1"/>
</dbReference>
<dbReference type="InterPro" id="IPR041095">
    <property type="entry name" value="EFG_II"/>
</dbReference>
<feature type="region of interest" description="Disordered" evidence="11">
    <location>
        <begin position="1340"/>
        <end position="1364"/>
    </location>
</feature>
<feature type="compositionally biased region" description="Gly residues" evidence="11">
    <location>
        <begin position="1483"/>
        <end position="1496"/>
    </location>
</feature>
<dbReference type="SMART" id="SM00838">
    <property type="entry name" value="EFG_C"/>
    <property type="match status" value="1"/>
</dbReference>
<feature type="region of interest" description="Disordered" evidence="11">
    <location>
        <begin position="1394"/>
        <end position="1468"/>
    </location>
</feature>
<dbReference type="FunFam" id="3.30.70.240:FF:000003">
    <property type="entry name" value="Translation elongation factor 2"/>
    <property type="match status" value="1"/>
</dbReference>
<feature type="compositionally biased region" description="Pro residues" evidence="11">
    <location>
        <begin position="969"/>
        <end position="980"/>
    </location>
</feature>